<comment type="caution">
    <text evidence="1">The sequence shown here is derived from an EMBL/GenBank/DDBJ whole genome shotgun (WGS) entry which is preliminary data.</text>
</comment>
<keyword evidence="2" id="KW-1185">Reference proteome</keyword>
<sequence>MAFPSSAVPPLGVTFSPQTVVRPAGPVTISAATQVRDIVSLINGMSRCLPTPPGAAQRTTAAGSP</sequence>
<evidence type="ECO:0000313" key="1">
    <source>
        <dbReference type="EMBL" id="TVZ00594.1"/>
    </source>
</evidence>
<accession>A0A6P2BNM0</accession>
<gene>
    <name evidence="1" type="ORF">EAS64_35000</name>
</gene>
<dbReference type="EMBL" id="RPFW01000008">
    <property type="protein sequence ID" value="TVZ00594.1"/>
    <property type="molecule type" value="Genomic_DNA"/>
</dbReference>
<dbReference type="AlphaFoldDB" id="A0A6P2BNM0"/>
<dbReference type="Proteomes" id="UP000460272">
    <property type="component" value="Unassembled WGS sequence"/>
</dbReference>
<evidence type="ECO:0000313" key="2">
    <source>
        <dbReference type="Proteomes" id="UP000460272"/>
    </source>
</evidence>
<proteinExistence type="predicted"/>
<organism evidence="1 2">
    <name type="scientific">Trebonia kvetii</name>
    <dbReference type="NCBI Taxonomy" id="2480626"/>
    <lineage>
        <taxon>Bacteria</taxon>
        <taxon>Bacillati</taxon>
        <taxon>Actinomycetota</taxon>
        <taxon>Actinomycetes</taxon>
        <taxon>Streptosporangiales</taxon>
        <taxon>Treboniaceae</taxon>
        <taxon>Trebonia</taxon>
    </lineage>
</organism>
<reference evidence="1 2" key="1">
    <citation type="submission" date="2018-11" db="EMBL/GenBank/DDBJ databases">
        <title>Trebonia kvetii gen.nov., sp.nov., a novel acidophilic actinobacterium, and proposal of the new actinobacterial family Treboniaceae fam. nov.</title>
        <authorList>
            <person name="Rapoport D."/>
            <person name="Sagova-Mareckova M."/>
            <person name="Sedlacek I."/>
            <person name="Provaznik J."/>
            <person name="Kralova S."/>
            <person name="Pavlinic D."/>
            <person name="Benes V."/>
            <person name="Kopecky J."/>
        </authorList>
    </citation>
    <scope>NUCLEOTIDE SEQUENCE [LARGE SCALE GENOMIC DNA]</scope>
    <source>
        <strain evidence="1 2">15Tr583</strain>
    </source>
</reference>
<dbReference type="RefSeq" id="WP_145860150.1">
    <property type="nucleotide sequence ID" value="NZ_RPFW01000008.1"/>
</dbReference>
<name>A0A6P2BNM0_9ACTN</name>
<protein>
    <submittedName>
        <fullName evidence="1">Uncharacterized protein</fullName>
    </submittedName>
</protein>